<dbReference type="InterPro" id="IPR000182">
    <property type="entry name" value="GNAT_dom"/>
</dbReference>
<feature type="domain" description="N-acetyltransferase" evidence="3">
    <location>
        <begin position="5"/>
        <end position="171"/>
    </location>
</feature>
<dbReference type="PROSITE" id="PS51186">
    <property type="entry name" value="GNAT"/>
    <property type="match status" value="1"/>
</dbReference>
<dbReference type="Gene3D" id="3.40.630.30">
    <property type="match status" value="1"/>
</dbReference>
<comment type="caution">
    <text evidence="4">The sequence shown here is derived from an EMBL/GenBank/DDBJ whole genome shotgun (WGS) entry which is preliminary data.</text>
</comment>
<dbReference type="PANTHER" id="PTHR43877">
    <property type="entry name" value="AMINOALKYLPHOSPHONATE N-ACETYLTRANSFERASE-RELATED-RELATED"/>
    <property type="match status" value="1"/>
</dbReference>
<dbReference type="EMBL" id="JBHTLY010000001">
    <property type="protein sequence ID" value="MFD1201054.1"/>
    <property type="molecule type" value="Genomic_DNA"/>
</dbReference>
<evidence type="ECO:0000259" key="3">
    <source>
        <dbReference type="PROSITE" id="PS51186"/>
    </source>
</evidence>
<dbReference type="RefSeq" id="WP_343959830.1">
    <property type="nucleotide sequence ID" value="NZ_BAAAKZ010000003.1"/>
</dbReference>
<keyword evidence="1 4" id="KW-0808">Transferase</keyword>
<keyword evidence="2 4" id="KW-0012">Acyltransferase</keyword>
<evidence type="ECO:0000313" key="4">
    <source>
        <dbReference type="EMBL" id="MFD1201054.1"/>
    </source>
</evidence>
<protein>
    <submittedName>
        <fullName evidence="4">GNAT family N-acetyltransferase</fullName>
        <ecNumber evidence="4">2.3.-.-</ecNumber>
    </submittedName>
</protein>
<dbReference type="GO" id="GO:0016746">
    <property type="term" value="F:acyltransferase activity"/>
    <property type="evidence" value="ECO:0007669"/>
    <property type="project" value="UniProtKB-KW"/>
</dbReference>
<dbReference type="PANTHER" id="PTHR43877:SF2">
    <property type="entry name" value="AMINOALKYLPHOSPHONATE N-ACETYLTRANSFERASE-RELATED"/>
    <property type="match status" value="1"/>
</dbReference>
<dbReference type="EC" id="2.3.-.-" evidence="4"/>
<proteinExistence type="predicted"/>
<evidence type="ECO:0000256" key="2">
    <source>
        <dbReference type="ARBA" id="ARBA00023315"/>
    </source>
</evidence>
<evidence type="ECO:0000256" key="1">
    <source>
        <dbReference type="ARBA" id="ARBA00022679"/>
    </source>
</evidence>
<reference evidence="5" key="1">
    <citation type="journal article" date="2019" name="Int. J. Syst. Evol. Microbiol.">
        <title>The Global Catalogue of Microorganisms (GCM) 10K type strain sequencing project: providing services to taxonomists for standard genome sequencing and annotation.</title>
        <authorList>
            <consortium name="The Broad Institute Genomics Platform"/>
            <consortium name="The Broad Institute Genome Sequencing Center for Infectious Disease"/>
            <person name="Wu L."/>
            <person name="Ma J."/>
        </authorList>
    </citation>
    <scope>NUCLEOTIDE SEQUENCE [LARGE SCALE GENOMIC DNA]</scope>
    <source>
        <strain evidence="5">CCUG 50213</strain>
    </source>
</reference>
<dbReference type="InterPro" id="IPR016181">
    <property type="entry name" value="Acyl_CoA_acyltransferase"/>
</dbReference>
<dbReference type="SUPFAM" id="SSF55729">
    <property type="entry name" value="Acyl-CoA N-acyltransferases (Nat)"/>
    <property type="match status" value="1"/>
</dbReference>
<dbReference type="Proteomes" id="UP001597181">
    <property type="component" value="Unassembled WGS sequence"/>
</dbReference>
<name>A0ABW3TLH1_9MICO</name>
<accession>A0ABW3TLH1</accession>
<sequence>MNATAAIRRATPNDATAVLALFDAAIAWFTEIGNTEQWGSEPWSTQERQVARIAEACDSPDSWVHITERGEVNGFLVLGDAMPYVPAPEQPELYVRVLIASRAPHARGVGRRLMAFADDRALADGVTELRVDCYRGGSGALVRYYESCGYERTSVFDDGGWPGQVLARSLAR</sequence>
<organism evidence="4 5">
    <name type="scientific">Leucobacter albus</name>
    <dbReference type="NCBI Taxonomy" id="272210"/>
    <lineage>
        <taxon>Bacteria</taxon>
        <taxon>Bacillati</taxon>
        <taxon>Actinomycetota</taxon>
        <taxon>Actinomycetes</taxon>
        <taxon>Micrococcales</taxon>
        <taxon>Microbacteriaceae</taxon>
        <taxon>Leucobacter</taxon>
    </lineage>
</organism>
<dbReference type="Pfam" id="PF00583">
    <property type="entry name" value="Acetyltransf_1"/>
    <property type="match status" value="1"/>
</dbReference>
<dbReference type="InterPro" id="IPR050832">
    <property type="entry name" value="Bact_Acetyltransf"/>
</dbReference>
<evidence type="ECO:0000313" key="5">
    <source>
        <dbReference type="Proteomes" id="UP001597181"/>
    </source>
</evidence>
<keyword evidence="5" id="KW-1185">Reference proteome</keyword>
<gene>
    <name evidence="4" type="ORF">ACFQ3U_04010</name>
</gene>